<evidence type="ECO:0000313" key="3">
    <source>
        <dbReference type="Proteomes" id="UP000683000"/>
    </source>
</evidence>
<keyword evidence="1" id="KW-0472">Membrane</keyword>
<reference evidence="2" key="1">
    <citation type="submission" date="2021-03" db="EMBL/GenBank/DDBJ databases">
        <title>Evolutionary innovations through gain and loss of genes in the ectomycorrhizal Boletales.</title>
        <authorList>
            <person name="Wu G."/>
            <person name="Miyauchi S."/>
            <person name="Morin E."/>
            <person name="Yang Z.-L."/>
            <person name="Xu J."/>
            <person name="Martin F.M."/>
        </authorList>
    </citation>
    <scope>NUCLEOTIDE SEQUENCE</scope>
    <source>
        <strain evidence="2">BR01</strain>
    </source>
</reference>
<evidence type="ECO:0000256" key="1">
    <source>
        <dbReference type="SAM" id="Phobius"/>
    </source>
</evidence>
<dbReference type="OrthoDB" id="2640145at2759"/>
<keyword evidence="3" id="KW-1185">Reference proteome</keyword>
<feature type="transmembrane region" description="Helical" evidence="1">
    <location>
        <begin position="294"/>
        <end position="310"/>
    </location>
</feature>
<evidence type="ECO:0000313" key="2">
    <source>
        <dbReference type="EMBL" id="KAG6380584.1"/>
    </source>
</evidence>
<name>A0A8I2YWH5_9AGAM</name>
<dbReference type="Proteomes" id="UP000683000">
    <property type="component" value="Unassembled WGS sequence"/>
</dbReference>
<organism evidence="2 3">
    <name type="scientific">Boletus reticuloceps</name>
    <dbReference type="NCBI Taxonomy" id="495285"/>
    <lineage>
        <taxon>Eukaryota</taxon>
        <taxon>Fungi</taxon>
        <taxon>Dikarya</taxon>
        <taxon>Basidiomycota</taxon>
        <taxon>Agaricomycotina</taxon>
        <taxon>Agaricomycetes</taxon>
        <taxon>Agaricomycetidae</taxon>
        <taxon>Boletales</taxon>
        <taxon>Boletineae</taxon>
        <taxon>Boletaceae</taxon>
        <taxon>Boletoideae</taxon>
        <taxon>Boletus</taxon>
    </lineage>
</organism>
<proteinExistence type="predicted"/>
<feature type="transmembrane region" description="Helical" evidence="1">
    <location>
        <begin position="144"/>
        <end position="165"/>
    </location>
</feature>
<feature type="transmembrane region" description="Helical" evidence="1">
    <location>
        <begin position="271"/>
        <end position="288"/>
    </location>
</feature>
<keyword evidence="1" id="KW-0812">Transmembrane</keyword>
<gene>
    <name evidence="2" type="ORF">JVT61DRAFT_4948</name>
</gene>
<protein>
    <submittedName>
        <fullName evidence="2">Uncharacterized protein</fullName>
    </submittedName>
</protein>
<comment type="caution">
    <text evidence="2">The sequence shown here is derived from an EMBL/GenBank/DDBJ whole genome shotgun (WGS) entry which is preliminary data.</text>
</comment>
<keyword evidence="1" id="KW-1133">Transmembrane helix</keyword>
<dbReference type="AlphaFoldDB" id="A0A8I2YWH5"/>
<feature type="transmembrane region" description="Helical" evidence="1">
    <location>
        <begin position="355"/>
        <end position="372"/>
    </location>
</feature>
<accession>A0A8I2YWH5</accession>
<dbReference type="EMBL" id="JAGFBS010000002">
    <property type="protein sequence ID" value="KAG6380584.1"/>
    <property type="molecule type" value="Genomic_DNA"/>
</dbReference>
<sequence>MSNQCFLDLDDSPTKPPGVPQGILSRKQRFHGNLRAFFSRVLKFVQNPRRFAPLAVDLWLLVQSAWIGRQPGPDLVYPMLSIRKRQSGRLARLILEHCRGQLSCELHSETKFPKGIDPPCVAVIDLDQVPHHVVQNGYSTQVDLYGLMCILIFFDTTVALIVHVFHLRDQGRLTVLGFWVACAVRNLTFCIYGVSQGDGTLTLARRSDPSTPGCAVFLDQDFTVVLNGDSQSLVEAVSENSFNLSHPNPVWRIPLVGESEGKESVYNILEAVWDAVCLVVFALCWLLFRPSTTQGFIVPTVVVAIIAFRLQRAPPYLGTLQVWSTVDVFLIRFFPPLYILSRYKHSSLAPDWQDPYFFSFLLFALFIARYRPRNYPIRSRKFLDALGQPLVRKWQFDTLAAAVTFQCLVLCHRIDRPVKSIDVLAFLDMLVPDQRDVWKTWKERVADRIMHEVDISFAPTIPTFRDERQQQLKDLLDQAQMGYDAYRRFYIAIAHKMNA</sequence>